<evidence type="ECO:0000313" key="1">
    <source>
        <dbReference type="EMBL" id="KAJ1678411.1"/>
    </source>
</evidence>
<gene>
    <name evidence="1" type="primary">GPI10</name>
    <name evidence="1" type="ORF">EV182_004102</name>
</gene>
<protein>
    <submittedName>
        <fullName evidence="1">Glycosylphosphatidylinositol anchor biosynthesis</fullName>
    </submittedName>
</protein>
<proteinExistence type="predicted"/>
<accession>A0ACC1HQ33</accession>
<organism evidence="1 2">
    <name type="scientific">Spiromyces aspiralis</name>
    <dbReference type="NCBI Taxonomy" id="68401"/>
    <lineage>
        <taxon>Eukaryota</taxon>
        <taxon>Fungi</taxon>
        <taxon>Fungi incertae sedis</taxon>
        <taxon>Zoopagomycota</taxon>
        <taxon>Kickxellomycotina</taxon>
        <taxon>Kickxellomycetes</taxon>
        <taxon>Kickxellales</taxon>
        <taxon>Kickxellaceae</taxon>
        <taxon>Spiromyces</taxon>
    </lineage>
</organism>
<evidence type="ECO:0000313" key="2">
    <source>
        <dbReference type="Proteomes" id="UP001145114"/>
    </source>
</evidence>
<reference evidence="1" key="1">
    <citation type="submission" date="2022-06" db="EMBL/GenBank/DDBJ databases">
        <title>Phylogenomic reconstructions and comparative analyses of Kickxellomycotina fungi.</title>
        <authorList>
            <person name="Reynolds N.K."/>
            <person name="Stajich J.E."/>
            <person name="Barry K."/>
            <person name="Grigoriev I.V."/>
            <person name="Crous P."/>
            <person name="Smith M.E."/>
        </authorList>
    </citation>
    <scope>NUCLEOTIDE SEQUENCE</scope>
    <source>
        <strain evidence="1">RSA 2271</strain>
    </source>
</reference>
<keyword evidence="2" id="KW-1185">Reference proteome</keyword>
<comment type="caution">
    <text evidence="1">The sequence shown here is derived from an EMBL/GenBank/DDBJ whole genome shotgun (WGS) entry which is preliminary data.</text>
</comment>
<feature type="non-terminal residue" evidence="1">
    <location>
        <position position="1"/>
    </location>
</feature>
<dbReference type="Proteomes" id="UP001145114">
    <property type="component" value="Unassembled WGS sequence"/>
</dbReference>
<name>A0ACC1HQ33_9FUNG</name>
<dbReference type="EMBL" id="JAMZIH010001192">
    <property type="protein sequence ID" value="KAJ1678411.1"/>
    <property type="molecule type" value="Genomic_DNA"/>
</dbReference>
<sequence>FNVADNLGEWFGVSSPLFHFVASVPVLFSILLPWIWYGVARAVRERNAVSPRDGGGYMLEPLTLAVVTTAIYSLPGHKEYRFLFPILPLGYLYAAKGLLSHVGPLPTPACLSGVLGDDHPDGTSKKDDDARPFPMPPEAAGRLMGGNASKARDSGGGSSSSRRSIPKALPRPQLAWRRVLAFLIAANLPVALYLALLHQSGVVKVMSYLRESASRHQVSSIGFLMPCHSTPFYSHFHHGLPMWFLSCDPYLKETPAELHRWEAQEFEEDPVGFMSLNLISPQNAQGISGSPDARYWPSHLVFFDNKSGVIRDYLKDRGYKECARFFNSLWLPDARRQGDVVVYCGPVTKASDS</sequence>